<evidence type="ECO:0000313" key="8">
    <source>
        <dbReference type="Proteomes" id="UP000596427"/>
    </source>
</evidence>
<dbReference type="RefSeq" id="WP_203195973.1">
    <property type="nucleotide sequence ID" value="NZ_CP063362.1"/>
</dbReference>
<dbReference type="Proteomes" id="UP000596427">
    <property type="component" value="Chromosome"/>
</dbReference>
<evidence type="ECO:0000259" key="6">
    <source>
        <dbReference type="PROSITE" id="PS50893"/>
    </source>
</evidence>
<evidence type="ECO:0000256" key="2">
    <source>
        <dbReference type="ARBA" id="ARBA00022448"/>
    </source>
</evidence>
<evidence type="ECO:0000256" key="4">
    <source>
        <dbReference type="ARBA" id="ARBA00022840"/>
    </source>
</evidence>
<dbReference type="InterPro" id="IPR003439">
    <property type="entry name" value="ABC_transporter-like_ATP-bd"/>
</dbReference>
<dbReference type="CDD" id="cd03224">
    <property type="entry name" value="ABC_TM1139_LivF_branched"/>
    <property type="match status" value="1"/>
</dbReference>
<organism evidence="7 8">
    <name type="scientific">Xanthobacter dioxanivorans</name>
    <dbReference type="NCBI Taxonomy" id="2528964"/>
    <lineage>
        <taxon>Bacteria</taxon>
        <taxon>Pseudomonadati</taxon>
        <taxon>Pseudomonadota</taxon>
        <taxon>Alphaproteobacteria</taxon>
        <taxon>Hyphomicrobiales</taxon>
        <taxon>Xanthobacteraceae</taxon>
        <taxon>Xanthobacter</taxon>
    </lineage>
</organism>
<dbReference type="PANTHER" id="PTHR43820:SF2">
    <property type="entry name" value="ABC TRANSPORTER ATP-BINDING PROTEIN"/>
    <property type="match status" value="1"/>
</dbReference>
<keyword evidence="8" id="KW-1185">Reference proteome</keyword>
<dbReference type="InterPro" id="IPR017871">
    <property type="entry name" value="ABC_transporter-like_CS"/>
</dbReference>
<dbReference type="Gene3D" id="3.40.50.300">
    <property type="entry name" value="P-loop containing nucleotide triphosphate hydrolases"/>
    <property type="match status" value="1"/>
</dbReference>
<dbReference type="GO" id="GO:0015807">
    <property type="term" value="P:L-amino acid transport"/>
    <property type="evidence" value="ECO:0007669"/>
    <property type="project" value="TreeGrafter"/>
</dbReference>
<dbReference type="Pfam" id="PF00005">
    <property type="entry name" value="ABC_tran"/>
    <property type="match status" value="1"/>
</dbReference>
<accession>A0A974SKP5</accession>
<dbReference type="GO" id="GO:0015658">
    <property type="term" value="F:branched-chain amino acid transmembrane transporter activity"/>
    <property type="evidence" value="ECO:0007669"/>
    <property type="project" value="TreeGrafter"/>
</dbReference>
<keyword evidence="4 7" id="KW-0067">ATP-binding</keyword>
<dbReference type="GO" id="GO:0005524">
    <property type="term" value="F:ATP binding"/>
    <property type="evidence" value="ECO:0007669"/>
    <property type="project" value="UniProtKB-KW"/>
</dbReference>
<dbReference type="PANTHER" id="PTHR43820">
    <property type="entry name" value="HIGH-AFFINITY BRANCHED-CHAIN AMINO ACID TRANSPORT ATP-BINDING PROTEIN LIVF"/>
    <property type="match status" value="1"/>
</dbReference>
<dbReference type="EMBL" id="CP063362">
    <property type="protein sequence ID" value="QRG09055.1"/>
    <property type="molecule type" value="Genomic_DNA"/>
</dbReference>
<feature type="domain" description="ABC transporter" evidence="6">
    <location>
        <begin position="1"/>
        <end position="231"/>
    </location>
</feature>
<dbReference type="InterPro" id="IPR003593">
    <property type="entry name" value="AAA+_ATPase"/>
</dbReference>
<dbReference type="SUPFAM" id="SSF52540">
    <property type="entry name" value="P-loop containing nucleoside triphosphate hydrolases"/>
    <property type="match status" value="1"/>
</dbReference>
<proteinExistence type="inferred from homology"/>
<keyword evidence="5" id="KW-0029">Amino-acid transport</keyword>
<dbReference type="AlphaFoldDB" id="A0A974SKP5"/>
<keyword evidence="3" id="KW-0547">Nucleotide-binding</keyword>
<keyword evidence="2" id="KW-0813">Transport</keyword>
<evidence type="ECO:0000256" key="1">
    <source>
        <dbReference type="ARBA" id="ARBA00005417"/>
    </source>
</evidence>
<comment type="similarity">
    <text evidence="1">Belongs to the ABC transporter superfamily.</text>
</comment>
<dbReference type="InterPro" id="IPR027417">
    <property type="entry name" value="P-loop_NTPase"/>
</dbReference>
<dbReference type="InterPro" id="IPR052156">
    <property type="entry name" value="BCAA_Transport_ATP-bd_LivF"/>
</dbReference>
<gene>
    <name evidence="7" type="ORF">EZH22_12740</name>
</gene>
<sequence>MTLLDLEKVDAGYGSARVLHDVSLRVTAGERVAILGRNGVGKTTVVNTLIGVAARRAGKVAFKGRPVSDIRAYSAARAGLSIVPQGRRIVPTLTVRENLTLGAAPGRPGPWNLEAVFGMFPILRERAETPGTAMSGGQQQMLAIGRGLMANPDLLILDEPSEGLAPVVVDELGDTLARLADRGTSILLIEQNLGLVRKVAERYYVLSKGAVVEDGHLSGLSMETLKKHVAV</sequence>
<dbReference type="KEGG" id="xdi:EZH22_12740"/>
<reference evidence="7 8" key="1">
    <citation type="submission" date="2020-10" db="EMBL/GenBank/DDBJ databases">
        <title>Degradation of 1,4-Dioxane by Xanthobacter sp. YN2, via a Novel Group-2 Soluble Di-Iron Monooxygenase.</title>
        <authorList>
            <person name="Ma F."/>
            <person name="Wang Y."/>
            <person name="Yang J."/>
            <person name="Guo H."/>
            <person name="Su D."/>
            <person name="Yu L."/>
        </authorList>
    </citation>
    <scope>NUCLEOTIDE SEQUENCE [LARGE SCALE GENOMIC DNA]</scope>
    <source>
        <strain evidence="7 8">YN2</strain>
    </source>
</reference>
<protein>
    <submittedName>
        <fullName evidence="7">ABC transporter ATP-binding protein</fullName>
    </submittedName>
</protein>
<evidence type="ECO:0000256" key="3">
    <source>
        <dbReference type="ARBA" id="ARBA00022741"/>
    </source>
</evidence>
<evidence type="ECO:0000256" key="5">
    <source>
        <dbReference type="ARBA" id="ARBA00022970"/>
    </source>
</evidence>
<name>A0A974SKP5_9HYPH</name>
<dbReference type="GO" id="GO:0016887">
    <property type="term" value="F:ATP hydrolysis activity"/>
    <property type="evidence" value="ECO:0007669"/>
    <property type="project" value="InterPro"/>
</dbReference>
<evidence type="ECO:0000313" key="7">
    <source>
        <dbReference type="EMBL" id="QRG09055.1"/>
    </source>
</evidence>
<dbReference type="SMART" id="SM00382">
    <property type="entry name" value="AAA"/>
    <property type="match status" value="1"/>
</dbReference>
<dbReference type="PROSITE" id="PS00211">
    <property type="entry name" value="ABC_TRANSPORTER_1"/>
    <property type="match status" value="1"/>
</dbReference>
<dbReference type="PROSITE" id="PS50893">
    <property type="entry name" value="ABC_TRANSPORTER_2"/>
    <property type="match status" value="1"/>
</dbReference>